<dbReference type="OrthoDB" id="4360605at2759"/>
<reference evidence="3" key="1">
    <citation type="submission" date="2022-12" db="EMBL/GenBank/DDBJ databases">
        <authorList>
            <person name="Petersen C."/>
        </authorList>
    </citation>
    <scope>NUCLEOTIDE SEQUENCE</scope>
    <source>
        <strain evidence="3">IBT 15544</strain>
    </source>
</reference>
<reference evidence="3" key="2">
    <citation type="journal article" date="2023" name="IMA Fungus">
        <title>Comparative genomic study of the Penicillium genus elucidates a diverse pangenome and 15 lateral gene transfer events.</title>
        <authorList>
            <person name="Petersen C."/>
            <person name="Sorensen T."/>
            <person name="Nielsen M.R."/>
            <person name="Sondergaard T.E."/>
            <person name="Sorensen J.L."/>
            <person name="Fitzpatrick D.A."/>
            <person name="Frisvad J.C."/>
            <person name="Nielsen K.L."/>
        </authorList>
    </citation>
    <scope>NUCLEOTIDE SEQUENCE</scope>
    <source>
        <strain evidence="3">IBT 15544</strain>
    </source>
</reference>
<evidence type="ECO:0000313" key="4">
    <source>
        <dbReference type="Proteomes" id="UP001150904"/>
    </source>
</evidence>
<dbReference type="RefSeq" id="XP_058311138.1">
    <property type="nucleotide sequence ID" value="XM_058448794.1"/>
</dbReference>
<feature type="compositionally biased region" description="Basic and acidic residues" evidence="2">
    <location>
        <begin position="43"/>
        <end position="70"/>
    </location>
</feature>
<evidence type="ECO:0000256" key="2">
    <source>
        <dbReference type="SAM" id="MobiDB-lite"/>
    </source>
</evidence>
<evidence type="ECO:0000256" key="1">
    <source>
        <dbReference type="SAM" id="Coils"/>
    </source>
</evidence>
<dbReference type="EMBL" id="JAPQKR010000005">
    <property type="protein sequence ID" value="KAJ5215325.1"/>
    <property type="molecule type" value="Genomic_DNA"/>
</dbReference>
<comment type="caution">
    <text evidence="3">The sequence shown here is derived from an EMBL/GenBank/DDBJ whole genome shotgun (WGS) entry which is preliminary data.</text>
</comment>
<organism evidence="3 4">
    <name type="scientific">Penicillium cinerascens</name>
    <dbReference type="NCBI Taxonomy" id="70096"/>
    <lineage>
        <taxon>Eukaryota</taxon>
        <taxon>Fungi</taxon>
        <taxon>Dikarya</taxon>
        <taxon>Ascomycota</taxon>
        <taxon>Pezizomycotina</taxon>
        <taxon>Eurotiomycetes</taxon>
        <taxon>Eurotiomycetidae</taxon>
        <taxon>Eurotiales</taxon>
        <taxon>Aspergillaceae</taxon>
        <taxon>Penicillium</taxon>
    </lineage>
</organism>
<proteinExistence type="predicted"/>
<feature type="region of interest" description="Disordered" evidence="2">
    <location>
        <begin position="1"/>
        <end position="70"/>
    </location>
</feature>
<evidence type="ECO:0000313" key="3">
    <source>
        <dbReference type="EMBL" id="KAJ5215325.1"/>
    </source>
</evidence>
<dbReference type="AlphaFoldDB" id="A0A9W9N8Q4"/>
<feature type="coiled-coil region" evidence="1">
    <location>
        <begin position="106"/>
        <end position="147"/>
    </location>
</feature>
<keyword evidence="1" id="KW-0175">Coiled coil</keyword>
<dbReference type="Proteomes" id="UP001150904">
    <property type="component" value="Unassembled WGS sequence"/>
</dbReference>
<protein>
    <submittedName>
        <fullName evidence="3">Uncharacterized protein</fullName>
    </submittedName>
</protein>
<name>A0A9W9N8Q4_9EURO</name>
<dbReference type="GeneID" id="83176095"/>
<gene>
    <name evidence="3" type="ORF">N7498_001732</name>
</gene>
<feature type="compositionally biased region" description="Basic and acidic residues" evidence="2">
    <location>
        <begin position="1"/>
        <end position="12"/>
    </location>
</feature>
<accession>A0A9W9N8Q4</accession>
<keyword evidence="4" id="KW-1185">Reference proteome</keyword>
<sequence>MTRDPKGSRRGPDNGISKATSRAGGSRVGSPCSVRSAVSASHPNRDALRPKRKTYKESGHSVKQVQRKDREATHRKCFVMMDKLEEDLQLAFAEKYDERAHNSQLLEKLRAEKARETSKLQEAITVRETAVAENERLQRELCQLQQQVESTNATMQDQVSWNDVQLVLHQTHGELVSATTRFWNTIEAFQNRRLASYLPGSGVIHGDWTEQGGPLGTLSHSDLPGFSASGNLSLVTQQEPAPANVYSSLV</sequence>